<keyword evidence="2" id="KW-0808">Transferase</keyword>
<name>A0ABU9E5S5_9BACT</name>
<accession>A0ABU9E5S5</accession>
<gene>
    <name evidence="2" type="ORF">WI372_00535</name>
</gene>
<evidence type="ECO:0000313" key="2">
    <source>
        <dbReference type="EMBL" id="MEK9499463.1"/>
    </source>
</evidence>
<keyword evidence="3" id="KW-1185">Reference proteome</keyword>
<dbReference type="EMBL" id="JBBHLI010000001">
    <property type="protein sequence ID" value="MEK9499463.1"/>
    <property type="molecule type" value="Genomic_DNA"/>
</dbReference>
<dbReference type="RefSeq" id="WP_405286162.1">
    <property type="nucleotide sequence ID" value="NZ_JBBHLI010000001.1"/>
</dbReference>
<evidence type="ECO:0000313" key="3">
    <source>
        <dbReference type="Proteomes" id="UP001484239"/>
    </source>
</evidence>
<comment type="caution">
    <text evidence="2">The sequence shown here is derived from an EMBL/GenBank/DDBJ whole genome shotgun (WGS) entry which is preliminary data.</text>
</comment>
<organism evidence="2 3">
    <name type="scientific">Gaopeijia maritima</name>
    <dbReference type="NCBI Taxonomy" id="3119007"/>
    <lineage>
        <taxon>Bacteria</taxon>
        <taxon>Pseudomonadati</taxon>
        <taxon>Gemmatimonadota</taxon>
        <taxon>Longimicrobiia</taxon>
        <taxon>Gaopeijiales</taxon>
        <taxon>Gaopeijiaceae</taxon>
        <taxon>Gaopeijia</taxon>
    </lineage>
</organism>
<dbReference type="GO" id="GO:0016301">
    <property type="term" value="F:kinase activity"/>
    <property type="evidence" value="ECO:0007669"/>
    <property type="project" value="UniProtKB-KW"/>
</dbReference>
<sequence>MNSLPTHTAERYVEPLREGGSLPAVVDTDGGLFVVKFRGAGQGARALVAEVLVGELAREIGLPVPALVEVRIDPVFGRSEPDPEIQDLLRASHGSNIGIAYLEGAFNFDVAAAGELVSPELAAEIVWLDAFVTNPDRTARNPNLMVHERRPLLIDHGAALYHQHDWARVDERRIAAPFPLIRDHVLLGVAADVADADERIAGRIDPGVFEAIVDRVPQELLDDEGRERHRAWFAGRWAARETVVEGARTAAAEVAASPPTRRSARR</sequence>
<proteinExistence type="predicted"/>
<evidence type="ECO:0000259" key="1">
    <source>
        <dbReference type="Pfam" id="PF20613"/>
    </source>
</evidence>
<dbReference type="InterPro" id="IPR046748">
    <property type="entry name" value="HipA_2"/>
</dbReference>
<feature type="domain" description="HipA-like kinase" evidence="1">
    <location>
        <begin position="28"/>
        <end position="166"/>
    </location>
</feature>
<dbReference type="Proteomes" id="UP001484239">
    <property type="component" value="Unassembled WGS sequence"/>
</dbReference>
<keyword evidence="2" id="KW-0418">Kinase</keyword>
<reference evidence="2 3" key="1">
    <citation type="submission" date="2024-02" db="EMBL/GenBank/DDBJ databases">
        <title>A novel Gemmatimonadota bacterium.</title>
        <authorList>
            <person name="Du Z.-J."/>
            <person name="Ye Y.-Q."/>
        </authorList>
    </citation>
    <scope>NUCLEOTIDE SEQUENCE [LARGE SCALE GENOMIC DNA]</scope>
    <source>
        <strain evidence="2 3">DH-20</strain>
    </source>
</reference>
<dbReference type="Pfam" id="PF20613">
    <property type="entry name" value="HipA_2"/>
    <property type="match status" value="1"/>
</dbReference>
<protein>
    <submittedName>
        <fullName evidence="2">HipA family kinase</fullName>
    </submittedName>
</protein>